<feature type="domain" description="Pyridoxamine 5'-phosphate oxidase N-terminal" evidence="1">
    <location>
        <begin position="39"/>
        <end position="166"/>
    </location>
</feature>
<dbReference type="SUPFAM" id="SSF50475">
    <property type="entry name" value="FMN-binding split barrel"/>
    <property type="match status" value="1"/>
</dbReference>
<dbReference type="PANTHER" id="PTHR42815">
    <property type="entry name" value="FAD-BINDING, PUTATIVE (AFU_ORTHOLOGUE AFUA_6G07600)-RELATED"/>
    <property type="match status" value="1"/>
</dbReference>
<dbReference type="Gene3D" id="2.30.110.10">
    <property type="entry name" value="Electron Transport, Fmn-binding Protein, Chain A"/>
    <property type="match status" value="1"/>
</dbReference>
<evidence type="ECO:0000313" key="2">
    <source>
        <dbReference type="EMBL" id="NMO00957.1"/>
    </source>
</evidence>
<sequence>MNSAHHYPGSDGEHALQHELGTTRRAHKFYSDQMSDSLNDEMIEFIGRMDMAFIATADANGEADCSFRAGPAGFIQVLDAGTICYPEYRGNGVMASLGNISENPHVGIMMLDFVRDRIGLHINGRASIVTDDEMRAQVPDLPEETIRGRIPDVWVRVDVHEAYIHCRKHIPALVPAASIDRAWGTDNPARKGGDYFGVTAQRKAERDEVDEAG</sequence>
<dbReference type="EMBL" id="JABBNB010000005">
    <property type="protein sequence ID" value="NMO00957.1"/>
    <property type="molecule type" value="Genomic_DNA"/>
</dbReference>
<comment type="caution">
    <text evidence="2">The sequence shown here is derived from an EMBL/GenBank/DDBJ whole genome shotgun (WGS) entry which is preliminary data.</text>
</comment>
<dbReference type="Pfam" id="PF01243">
    <property type="entry name" value="PNPOx_N"/>
    <property type="match status" value="1"/>
</dbReference>
<dbReference type="Proteomes" id="UP000550729">
    <property type="component" value="Unassembled WGS sequence"/>
</dbReference>
<gene>
    <name evidence="2" type="ORF">HH308_06980</name>
</gene>
<reference evidence="2 3" key="1">
    <citation type="submission" date="2020-04" db="EMBL/GenBank/DDBJ databases">
        <title>Gordonia sp. nov. TBRC 11910.</title>
        <authorList>
            <person name="Suriyachadkun C."/>
        </authorList>
    </citation>
    <scope>NUCLEOTIDE SEQUENCE [LARGE SCALE GENOMIC DNA]</scope>
    <source>
        <strain evidence="2 3">TBRC 11910</strain>
    </source>
</reference>
<name>A0A848KSI7_9ACTN</name>
<protein>
    <submittedName>
        <fullName evidence="2">Pyridoxamine 5-phosphate oxidase</fullName>
    </submittedName>
</protein>
<organism evidence="2 3">
    <name type="scientific">Gordonia asplenii</name>
    <dbReference type="NCBI Taxonomy" id="2725283"/>
    <lineage>
        <taxon>Bacteria</taxon>
        <taxon>Bacillati</taxon>
        <taxon>Actinomycetota</taxon>
        <taxon>Actinomycetes</taxon>
        <taxon>Mycobacteriales</taxon>
        <taxon>Gordoniaceae</taxon>
        <taxon>Gordonia</taxon>
    </lineage>
</organism>
<proteinExistence type="predicted"/>
<dbReference type="PANTHER" id="PTHR42815:SF2">
    <property type="entry name" value="FAD-BINDING, PUTATIVE (AFU_ORTHOLOGUE AFUA_6G07600)-RELATED"/>
    <property type="match status" value="1"/>
</dbReference>
<evidence type="ECO:0000259" key="1">
    <source>
        <dbReference type="Pfam" id="PF01243"/>
    </source>
</evidence>
<dbReference type="InterPro" id="IPR011576">
    <property type="entry name" value="Pyridox_Oxase_N"/>
</dbReference>
<dbReference type="AlphaFoldDB" id="A0A848KSI7"/>
<accession>A0A848KSI7</accession>
<dbReference type="InterPro" id="IPR012349">
    <property type="entry name" value="Split_barrel_FMN-bd"/>
</dbReference>
<dbReference type="RefSeq" id="WP_170193451.1">
    <property type="nucleotide sequence ID" value="NZ_JABBNB010000005.1"/>
</dbReference>
<keyword evidence="3" id="KW-1185">Reference proteome</keyword>
<evidence type="ECO:0000313" key="3">
    <source>
        <dbReference type="Proteomes" id="UP000550729"/>
    </source>
</evidence>